<dbReference type="InterPro" id="IPR011057">
    <property type="entry name" value="Mss4-like_sf"/>
</dbReference>
<evidence type="ECO:0000256" key="7">
    <source>
        <dbReference type="SAM" id="Phobius"/>
    </source>
</evidence>
<dbReference type="STRING" id="1071381.G8BQ69"/>
<accession>G8BQ69</accession>
<protein>
    <recommendedName>
        <fullName evidence="5">Peptide-methionine (R)-S-oxide reductase</fullName>
        <ecNumber evidence="5">1.8.4.12</ecNumber>
    </recommendedName>
</protein>
<feature type="transmembrane region" description="Helical" evidence="7">
    <location>
        <begin position="12"/>
        <end position="29"/>
    </location>
</feature>
<keyword evidence="7" id="KW-0472">Membrane</keyword>
<organism evidence="9 10">
    <name type="scientific">Tetrapisispora phaffii (strain ATCC 24235 / CBS 4417 / NBRC 1672 / NRRL Y-8282 / UCD 70-5)</name>
    <name type="common">Yeast</name>
    <name type="synonym">Fabospora phaffii</name>
    <dbReference type="NCBI Taxonomy" id="1071381"/>
    <lineage>
        <taxon>Eukaryota</taxon>
        <taxon>Fungi</taxon>
        <taxon>Dikarya</taxon>
        <taxon>Ascomycota</taxon>
        <taxon>Saccharomycotina</taxon>
        <taxon>Saccharomycetes</taxon>
        <taxon>Saccharomycetales</taxon>
        <taxon>Saccharomycetaceae</taxon>
        <taxon>Tetrapisispora</taxon>
    </lineage>
</organism>
<dbReference type="GO" id="GO:0030091">
    <property type="term" value="P:protein repair"/>
    <property type="evidence" value="ECO:0007669"/>
    <property type="project" value="InterPro"/>
</dbReference>
<dbReference type="AlphaFoldDB" id="G8BQ69"/>
<proteinExistence type="inferred from homology"/>
<dbReference type="Pfam" id="PF01641">
    <property type="entry name" value="SelR"/>
    <property type="match status" value="1"/>
</dbReference>
<comment type="similarity">
    <text evidence="1 5">Belongs to the MsrB Met sulfoxide reductase family.</text>
</comment>
<comment type="cofactor">
    <cofactor evidence="5">
        <name>Zn(2+)</name>
        <dbReference type="ChEBI" id="CHEBI:29105"/>
    </cofactor>
    <text evidence="5">Binds 1 zinc ion per subunit.</text>
</comment>
<feature type="domain" description="MsrB" evidence="8">
    <location>
        <begin position="114"/>
        <end position="241"/>
    </location>
</feature>
<dbReference type="EMBL" id="HE612857">
    <property type="protein sequence ID" value="CCE62150.1"/>
    <property type="molecule type" value="Genomic_DNA"/>
</dbReference>
<dbReference type="NCBIfam" id="TIGR00357">
    <property type="entry name" value="peptide-methionine (R)-S-oxide reductase MsrB"/>
    <property type="match status" value="1"/>
</dbReference>
<evidence type="ECO:0000313" key="9">
    <source>
        <dbReference type="EMBL" id="CCE62150.1"/>
    </source>
</evidence>
<dbReference type="GO" id="GO:0046872">
    <property type="term" value="F:metal ion binding"/>
    <property type="evidence" value="ECO:0007669"/>
    <property type="project" value="UniProtKB-KW"/>
</dbReference>
<reference evidence="9 10" key="1">
    <citation type="journal article" date="2011" name="Proc. Natl. Acad. Sci. U.S.A.">
        <title>Evolutionary erosion of yeast sex chromosomes by mating-type switching accidents.</title>
        <authorList>
            <person name="Gordon J.L."/>
            <person name="Armisen D."/>
            <person name="Proux-Wera E."/>
            <person name="Oheigeartaigh S.S."/>
            <person name="Byrne K.P."/>
            <person name="Wolfe K.H."/>
        </authorList>
    </citation>
    <scope>NUCLEOTIDE SEQUENCE [LARGE SCALE GENOMIC DNA]</scope>
    <source>
        <strain evidence="10">ATCC 24235 / CBS 4417 / NBRC 1672 / NRRL Y-8282 / UCD 70-5</strain>
    </source>
</reference>
<dbReference type="HOGENOM" id="CLU_031040_8_1_1"/>
<dbReference type="Gene3D" id="2.170.150.20">
    <property type="entry name" value="Peptide methionine sulfoxide reductase"/>
    <property type="match status" value="1"/>
</dbReference>
<name>G8BQ69_TETPH</name>
<evidence type="ECO:0000256" key="6">
    <source>
        <dbReference type="SAM" id="MobiDB-lite"/>
    </source>
</evidence>
<dbReference type="Proteomes" id="UP000005666">
    <property type="component" value="Chromosome 2"/>
</dbReference>
<keyword evidence="2 5" id="KW-0479">Metal-binding</keyword>
<dbReference type="InterPro" id="IPR028427">
    <property type="entry name" value="Met_Sox_Rdtase_MsrB"/>
</dbReference>
<evidence type="ECO:0000313" key="10">
    <source>
        <dbReference type="Proteomes" id="UP000005666"/>
    </source>
</evidence>
<evidence type="ECO:0000259" key="8">
    <source>
        <dbReference type="PROSITE" id="PS51790"/>
    </source>
</evidence>
<feature type="compositionally biased region" description="Polar residues" evidence="6">
    <location>
        <begin position="92"/>
        <end position="105"/>
    </location>
</feature>
<dbReference type="RefSeq" id="XP_003684584.1">
    <property type="nucleotide sequence ID" value="XM_003684536.1"/>
</dbReference>
<dbReference type="eggNOG" id="KOG0856">
    <property type="taxonomic scope" value="Eukaryota"/>
</dbReference>
<dbReference type="EC" id="1.8.4.12" evidence="5"/>
<sequence>MKYINRVLKSNIVRFLIIILFSLLFFNQYSTLIDMFLGKYLAKTPQVSQNIRYFVTKNPIKFTLNNELLKRKLTNSKLSNLNLSNYSKQYSTGNIKGQQQPSNKMSAPETPDIHKHWNKDLSPEALHILRDKGTEAPNTGAYLHNKRDGIYTCGNCMAPIYDSNTKFDSGCGWPAFYKEIPGALKHITDLSHGMKRVEITCAKCGGHMGHVFEGEGFDKLLGNPTDERHCVNSASLKFKPRDK</sequence>
<keyword evidence="7" id="KW-1133">Transmembrane helix</keyword>
<dbReference type="SUPFAM" id="SSF51316">
    <property type="entry name" value="Mss4-like"/>
    <property type="match status" value="1"/>
</dbReference>
<evidence type="ECO:0000256" key="3">
    <source>
        <dbReference type="ARBA" id="ARBA00022833"/>
    </source>
</evidence>
<keyword evidence="3 5" id="KW-0862">Zinc</keyword>
<dbReference type="KEGG" id="tpf:TPHA_0B04810"/>
<keyword evidence="10" id="KW-1185">Reference proteome</keyword>
<feature type="region of interest" description="Disordered" evidence="6">
    <location>
        <begin position="92"/>
        <end position="111"/>
    </location>
</feature>
<dbReference type="InterPro" id="IPR002579">
    <property type="entry name" value="Met_Sox_Rdtase_MsrB_dom"/>
</dbReference>
<evidence type="ECO:0000256" key="5">
    <source>
        <dbReference type="RuleBase" id="RU365044"/>
    </source>
</evidence>
<dbReference type="PANTHER" id="PTHR46081:SF8">
    <property type="entry name" value="PEPTIDE METHIONINE SULFOXIDE REDUCTASE 2"/>
    <property type="match status" value="1"/>
</dbReference>
<dbReference type="GeneID" id="11535125"/>
<dbReference type="GO" id="GO:0033743">
    <property type="term" value="F:peptide-methionine (R)-S-oxide reductase activity"/>
    <property type="evidence" value="ECO:0007669"/>
    <property type="project" value="UniProtKB-EC"/>
</dbReference>
<evidence type="ECO:0000256" key="4">
    <source>
        <dbReference type="ARBA" id="ARBA00023002"/>
    </source>
</evidence>
<dbReference type="PROSITE" id="PS51790">
    <property type="entry name" value="MSRB"/>
    <property type="match status" value="1"/>
</dbReference>
<gene>
    <name evidence="9" type="primary">TPHA0B04810</name>
    <name evidence="9" type="ordered locus">TPHA_0B04810</name>
</gene>
<dbReference type="GO" id="GO:0034599">
    <property type="term" value="P:cellular response to oxidative stress"/>
    <property type="evidence" value="ECO:0007669"/>
    <property type="project" value="EnsemblFungi"/>
</dbReference>
<evidence type="ECO:0000256" key="1">
    <source>
        <dbReference type="ARBA" id="ARBA00007174"/>
    </source>
</evidence>
<dbReference type="OrthoDB" id="44061at2759"/>
<keyword evidence="7" id="KW-0812">Transmembrane</keyword>
<keyword evidence="4 5" id="KW-0560">Oxidoreductase</keyword>
<evidence type="ECO:0000256" key="2">
    <source>
        <dbReference type="ARBA" id="ARBA00022723"/>
    </source>
</evidence>
<dbReference type="GO" id="GO:0005739">
    <property type="term" value="C:mitochondrion"/>
    <property type="evidence" value="ECO:0007669"/>
    <property type="project" value="EnsemblFungi"/>
</dbReference>
<dbReference type="PANTHER" id="PTHR46081">
    <property type="entry name" value="PEPTIDE METHIONINE SULFOXIDE REDUCTASE 2"/>
    <property type="match status" value="1"/>
</dbReference>
<comment type="catalytic activity">
    <reaction evidence="5">
        <text>L-methionyl-[protein] + [thioredoxin]-disulfide + H2O = L-methionyl-(R)-S-oxide-[protein] + [thioredoxin]-dithiol</text>
        <dbReference type="Rhea" id="RHEA:24164"/>
        <dbReference type="Rhea" id="RHEA-COMP:10698"/>
        <dbReference type="Rhea" id="RHEA-COMP:10700"/>
        <dbReference type="Rhea" id="RHEA-COMP:12313"/>
        <dbReference type="Rhea" id="RHEA-COMP:12314"/>
        <dbReference type="ChEBI" id="CHEBI:15377"/>
        <dbReference type="ChEBI" id="CHEBI:16044"/>
        <dbReference type="ChEBI" id="CHEBI:29950"/>
        <dbReference type="ChEBI" id="CHEBI:45764"/>
        <dbReference type="ChEBI" id="CHEBI:50058"/>
        <dbReference type="EC" id="1.8.4.12"/>
    </reaction>
</comment>